<dbReference type="GO" id="GO:0003712">
    <property type="term" value="F:transcription coregulator activity"/>
    <property type="evidence" value="ECO:0007669"/>
    <property type="project" value="InterPro"/>
</dbReference>
<dbReference type="OrthoDB" id="337270at2759"/>
<keyword evidence="13" id="KW-1185">Reference proteome</keyword>
<comment type="subcellular location">
    <subcellularLocation>
        <location evidence="1 9">Nucleus</location>
    </subcellularLocation>
</comment>
<evidence type="ECO:0000256" key="3">
    <source>
        <dbReference type="ARBA" id="ARBA00007601"/>
    </source>
</evidence>
<keyword evidence="7" id="KW-0804">Transcription</keyword>
<protein>
    <submittedName>
        <fullName evidence="12">Pre-B-cell leukemia transcription factor 1</fullName>
    </submittedName>
</protein>
<keyword evidence="8 9" id="KW-0539">Nucleus</keyword>
<dbReference type="InterPro" id="IPR005542">
    <property type="entry name" value="PBX_PBC_dom"/>
</dbReference>
<evidence type="ECO:0000256" key="1">
    <source>
        <dbReference type="ARBA" id="ARBA00004123"/>
    </source>
</evidence>
<comment type="similarity">
    <text evidence="2">Belongs to the Mediator complex subunit 10 family.</text>
</comment>
<dbReference type="Pfam" id="PF09748">
    <property type="entry name" value="Med10"/>
    <property type="match status" value="1"/>
</dbReference>
<comment type="caution">
    <text evidence="12">The sequence shown here is derived from an EMBL/GenBank/DDBJ whole genome shotgun (WGS) entry which is preliminary data.</text>
</comment>
<reference evidence="12 13" key="1">
    <citation type="journal article" date="2018" name="Genome Biol. Evol.">
        <title>Multiple Roots of Fruiting Body Formation in Amoebozoa.</title>
        <authorList>
            <person name="Hillmann F."/>
            <person name="Forbes G."/>
            <person name="Novohradska S."/>
            <person name="Ferling I."/>
            <person name="Riege K."/>
            <person name="Groth M."/>
            <person name="Westermann M."/>
            <person name="Marz M."/>
            <person name="Spaller T."/>
            <person name="Winckler T."/>
            <person name="Schaap P."/>
            <person name="Glockner G."/>
        </authorList>
    </citation>
    <scope>NUCLEOTIDE SEQUENCE [LARGE SCALE GENOMIC DNA]</scope>
    <source>
        <strain evidence="12 13">Jena</strain>
    </source>
</reference>
<evidence type="ECO:0000313" key="13">
    <source>
        <dbReference type="Proteomes" id="UP000241769"/>
    </source>
</evidence>
<dbReference type="Proteomes" id="UP000241769">
    <property type="component" value="Unassembled WGS sequence"/>
</dbReference>
<evidence type="ECO:0000256" key="8">
    <source>
        <dbReference type="ARBA" id="ARBA00023242"/>
    </source>
</evidence>
<evidence type="ECO:0000259" key="11">
    <source>
        <dbReference type="PROSITE" id="PS50071"/>
    </source>
</evidence>
<feature type="domain" description="Homeobox" evidence="11">
    <location>
        <begin position="582"/>
        <end position="645"/>
    </location>
</feature>
<dbReference type="Pfam" id="PF03792">
    <property type="entry name" value="PBC"/>
    <property type="match status" value="1"/>
</dbReference>
<dbReference type="SUPFAM" id="SSF46689">
    <property type="entry name" value="Homeodomain-like"/>
    <property type="match status" value="1"/>
</dbReference>
<sequence length="676" mass="76915">MGNLGSPWLFLSETMFSLDVVFQIFLTQVITSINDHWHHLHLNNSPGNKEMEAEDDLSQVLQNLMTTLWQGIVTTEDFKVDSQPVLNESLNQIVEHLQQLDDIRSKFDHINIPLEVLQCIDEGKNPDTFSLQILERCKTQNEKTRGKIRQLRNFKESLLEEMNKQLPGFDQMAESLGMTEEEEPLEEIRSMKPKFVKPEHRTIVHSLSSSCSETPYRVTSRLDTSNRATSSEKPHKSNRGTLTMLETSLASLATIADFIDSDEGVLKMTLPNRIGYDRPDPHGTANSHVHSIGPLPSALDHLGVPLLGGVRASALTSIPTMQSPPPFFNQGPPELSRFMSYPPPYDSGVPPVYMPPSVPHTSSLFPFDHPLSSAHHHPIASPPPSIPRFETPPTMGNKRDYNGDKISADPLSSTEINNLSGGSVELLTHDQRMQRSLTRTHRLLQPINSIVLALKKENAMPLPTADPQDYTENNFGLEVFLAAQGINPEMSKMDKANMSEEERTEFIAELDSIKFRYGKELERLTQLCNEFTNRTLKEMVRVITEQETNLRVLAIKQKFDYVRNQLRQQVYNNIISLAKNYNQIKPKRRTLPKKASEMLSEWFYAHLNDPYPSEEEKIMMAAHIGITLTQLNNWFGNKRIRYKRRCLDAEKAGNMSAEELRAFRKAEEEHDRGLID</sequence>
<name>A0A2P6MZS8_9EUKA</name>
<dbReference type="InterPro" id="IPR009057">
    <property type="entry name" value="Homeodomain-like_sf"/>
</dbReference>
<evidence type="ECO:0000256" key="5">
    <source>
        <dbReference type="ARBA" id="ARBA00023125"/>
    </source>
</evidence>
<dbReference type="InParanoid" id="A0A2P6MZS8"/>
<dbReference type="GO" id="GO:0003677">
    <property type="term" value="F:DNA binding"/>
    <property type="evidence" value="ECO:0007669"/>
    <property type="project" value="UniProtKB-UniRule"/>
</dbReference>
<dbReference type="InterPro" id="IPR017970">
    <property type="entry name" value="Homeobox_CS"/>
</dbReference>
<evidence type="ECO:0000256" key="4">
    <source>
        <dbReference type="ARBA" id="ARBA00023015"/>
    </source>
</evidence>
<dbReference type="Pfam" id="PF05920">
    <property type="entry name" value="Homeobox_KN"/>
    <property type="match status" value="1"/>
</dbReference>
<dbReference type="InterPro" id="IPR050224">
    <property type="entry name" value="TALE_homeobox"/>
</dbReference>
<dbReference type="PROSITE" id="PS50071">
    <property type="entry name" value="HOMEOBOX_2"/>
    <property type="match status" value="1"/>
</dbReference>
<dbReference type="GO" id="GO:0016592">
    <property type="term" value="C:mediator complex"/>
    <property type="evidence" value="ECO:0007669"/>
    <property type="project" value="InterPro"/>
</dbReference>
<evidence type="ECO:0000313" key="12">
    <source>
        <dbReference type="EMBL" id="PRP77197.1"/>
    </source>
</evidence>
<dbReference type="AlphaFoldDB" id="A0A2P6MZS8"/>
<organism evidence="12 13">
    <name type="scientific">Planoprotostelium fungivorum</name>
    <dbReference type="NCBI Taxonomy" id="1890364"/>
    <lineage>
        <taxon>Eukaryota</taxon>
        <taxon>Amoebozoa</taxon>
        <taxon>Evosea</taxon>
        <taxon>Variosea</taxon>
        <taxon>Cavosteliida</taxon>
        <taxon>Cavosteliaceae</taxon>
        <taxon>Planoprotostelium</taxon>
    </lineage>
</organism>
<dbReference type="InterPro" id="IPR019145">
    <property type="entry name" value="Mediator_Med10"/>
</dbReference>
<dbReference type="PANTHER" id="PTHR11850">
    <property type="entry name" value="HOMEOBOX PROTEIN TRANSCRIPTION FACTORS"/>
    <property type="match status" value="1"/>
</dbReference>
<dbReference type="InterPro" id="IPR008422">
    <property type="entry name" value="KN_HD"/>
</dbReference>
<dbReference type="PROSITE" id="PS00027">
    <property type="entry name" value="HOMEOBOX_1"/>
    <property type="match status" value="1"/>
</dbReference>
<feature type="region of interest" description="Disordered" evidence="10">
    <location>
        <begin position="218"/>
        <end position="238"/>
    </location>
</feature>
<evidence type="ECO:0000256" key="9">
    <source>
        <dbReference type="PROSITE-ProRule" id="PRU00108"/>
    </source>
</evidence>
<dbReference type="CDD" id="cd00086">
    <property type="entry name" value="homeodomain"/>
    <property type="match status" value="1"/>
</dbReference>
<accession>A0A2P6MZS8</accession>
<dbReference type="SMART" id="SM00389">
    <property type="entry name" value="HOX"/>
    <property type="match status" value="1"/>
</dbReference>
<feature type="DNA-binding region" description="Homeobox" evidence="9">
    <location>
        <begin position="584"/>
        <end position="646"/>
    </location>
</feature>
<evidence type="ECO:0000256" key="6">
    <source>
        <dbReference type="ARBA" id="ARBA00023155"/>
    </source>
</evidence>
<dbReference type="Gene3D" id="1.10.10.60">
    <property type="entry name" value="Homeodomain-like"/>
    <property type="match status" value="1"/>
</dbReference>
<dbReference type="STRING" id="1890364.A0A2P6MZS8"/>
<proteinExistence type="inferred from homology"/>
<keyword evidence="6 9" id="KW-0371">Homeobox</keyword>
<dbReference type="InterPro" id="IPR001356">
    <property type="entry name" value="HD"/>
</dbReference>
<evidence type="ECO:0000256" key="2">
    <source>
        <dbReference type="ARBA" id="ARBA00005389"/>
    </source>
</evidence>
<keyword evidence="5 9" id="KW-0238">DNA-binding</keyword>
<dbReference type="EMBL" id="MDYQ01000275">
    <property type="protein sequence ID" value="PRP77197.1"/>
    <property type="molecule type" value="Genomic_DNA"/>
</dbReference>
<dbReference type="GO" id="GO:0000981">
    <property type="term" value="F:DNA-binding transcription factor activity, RNA polymerase II-specific"/>
    <property type="evidence" value="ECO:0007669"/>
    <property type="project" value="InterPro"/>
</dbReference>
<gene>
    <name evidence="12" type="ORF">PROFUN_13383</name>
</gene>
<evidence type="ECO:0000256" key="10">
    <source>
        <dbReference type="SAM" id="MobiDB-lite"/>
    </source>
</evidence>
<comment type="similarity">
    <text evidence="3">Belongs to the TALE/PBX homeobox family.</text>
</comment>
<evidence type="ECO:0000256" key="7">
    <source>
        <dbReference type="ARBA" id="ARBA00023163"/>
    </source>
</evidence>
<keyword evidence="4" id="KW-0805">Transcription regulation</keyword>